<evidence type="ECO:0008006" key="4">
    <source>
        <dbReference type="Google" id="ProtNLM"/>
    </source>
</evidence>
<accession>A0AAJ0EAG0</accession>
<dbReference type="EMBL" id="JAHMHQ010000034">
    <property type="protein sequence ID" value="KAK1622683.1"/>
    <property type="molecule type" value="Genomic_DNA"/>
</dbReference>
<evidence type="ECO:0000313" key="2">
    <source>
        <dbReference type="EMBL" id="KAK1622683.1"/>
    </source>
</evidence>
<feature type="signal peptide" evidence="1">
    <location>
        <begin position="1"/>
        <end position="26"/>
    </location>
</feature>
<feature type="chain" id="PRO_5042584521" description="Secreted protein" evidence="1">
    <location>
        <begin position="27"/>
        <end position="128"/>
    </location>
</feature>
<organism evidence="2 3">
    <name type="scientific">Colletotrichum phormii</name>
    <dbReference type="NCBI Taxonomy" id="359342"/>
    <lineage>
        <taxon>Eukaryota</taxon>
        <taxon>Fungi</taxon>
        <taxon>Dikarya</taxon>
        <taxon>Ascomycota</taxon>
        <taxon>Pezizomycotina</taxon>
        <taxon>Sordariomycetes</taxon>
        <taxon>Hypocreomycetidae</taxon>
        <taxon>Glomerellales</taxon>
        <taxon>Glomerellaceae</taxon>
        <taxon>Colletotrichum</taxon>
        <taxon>Colletotrichum acutatum species complex</taxon>
    </lineage>
</organism>
<dbReference type="GeneID" id="85466750"/>
<protein>
    <recommendedName>
        <fullName evidence="4">Secreted protein</fullName>
    </recommendedName>
</protein>
<keyword evidence="3" id="KW-1185">Reference proteome</keyword>
<dbReference type="Proteomes" id="UP001243989">
    <property type="component" value="Unassembled WGS sequence"/>
</dbReference>
<dbReference type="RefSeq" id="XP_060438678.1">
    <property type="nucleotide sequence ID" value="XM_060581888.1"/>
</dbReference>
<dbReference type="AlphaFoldDB" id="A0AAJ0EAG0"/>
<sequence>MCQRTHSTRTLLFRGLVIFRLGIVEGDAVAVESSKGAEKINSGISPRTPDVGPESCWYRGARLVPWDPVCGSFASSTAPTAPMSAARRIMAGMNLSLAVIKQLNTFKFGMRPAQWVCHISDPPCRREE</sequence>
<reference evidence="2" key="1">
    <citation type="submission" date="2021-06" db="EMBL/GenBank/DDBJ databases">
        <title>Comparative genomics, transcriptomics and evolutionary studies reveal genomic signatures of adaptation to plant cell wall in hemibiotrophic fungi.</title>
        <authorList>
            <consortium name="DOE Joint Genome Institute"/>
            <person name="Baroncelli R."/>
            <person name="Diaz J.F."/>
            <person name="Benocci T."/>
            <person name="Peng M."/>
            <person name="Battaglia E."/>
            <person name="Haridas S."/>
            <person name="Andreopoulos W."/>
            <person name="Labutti K."/>
            <person name="Pangilinan J."/>
            <person name="Floch G.L."/>
            <person name="Makela M.R."/>
            <person name="Henrissat B."/>
            <person name="Grigoriev I.V."/>
            <person name="Crouch J.A."/>
            <person name="De Vries R.P."/>
            <person name="Sukno S.A."/>
            <person name="Thon M.R."/>
        </authorList>
    </citation>
    <scope>NUCLEOTIDE SEQUENCE</scope>
    <source>
        <strain evidence="2">CBS 102054</strain>
    </source>
</reference>
<name>A0AAJ0EAG0_9PEZI</name>
<evidence type="ECO:0000256" key="1">
    <source>
        <dbReference type="SAM" id="SignalP"/>
    </source>
</evidence>
<keyword evidence="1" id="KW-0732">Signal</keyword>
<proteinExistence type="predicted"/>
<evidence type="ECO:0000313" key="3">
    <source>
        <dbReference type="Proteomes" id="UP001243989"/>
    </source>
</evidence>
<gene>
    <name evidence="2" type="ORF">BDP81DRAFT_145627</name>
</gene>
<comment type="caution">
    <text evidence="2">The sequence shown here is derived from an EMBL/GenBank/DDBJ whole genome shotgun (WGS) entry which is preliminary data.</text>
</comment>